<keyword evidence="9" id="KW-0238">DNA-binding</keyword>
<evidence type="ECO:0000256" key="6">
    <source>
        <dbReference type="ARBA" id="ARBA00022695"/>
    </source>
</evidence>
<dbReference type="PANTHER" id="PTHR30478">
    <property type="entry name" value="DNA POLYMERASE III SUBUNIT BETA"/>
    <property type="match status" value="1"/>
</dbReference>
<dbReference type="InterPro" id="IPR001001">
    <property type="entry name" value="DNA_polIII_beta"/>
</dbReference>
<evidence type="ECO:0000256" key="9">
    <source>
        <dbReference type="ARBA" id="ARBA00023125"/>
    </source>
</evidence>
<gene>
    <name evidence="14" type="ORF">BJI67_00010</name>
</gene>
<proteinExistence type="inferred from homology"/>
<evidence type="ECO:0000256" key="3">
    <source>
        <dbReference type="ARBA" id="ARBA00021035"/>
    </source>
</evidence>
<dbReference type="AlphaFoldDB" id="A0A1D8K3W7"/>
<dbReference type="PIRSF" id="PIRSF000804">
    <property type="entry name" value="DNA_pol_III_b"/>
    <property type="match status" value="1"/>
</dbReference>
<name>A0A1D8K3W7_9GAMM</name>
<evidence type="ECO:0000256" key="4">
    <source>
        <dbReference type="ARBA" id="ARBA00022490"/>
    </source>
</evidence>
<dbReference type="KEGG" id="aaeo:BJI67_00010"/>
<evidence type="ECO:0000313" key="15">
    <source>
        <dbReference type="Proteomes" id="UP000095342"/>
    </source>
</evidence>
<feature type="domain" description="DNA polymerase III beta sliding clamp central" evidence="12">
    <location>
        <begin position="129"/>
        <end position="242"/>
    </location>
</feature>
<evidence type="ECO:0000256" key="1">
    <source>
        <dbReference type="ARBA" id="ARBA00004496"/>
    </source>
</evidence>
<dbReference type="Pfam" id="PF02767">
    <property type="entry name" value="DNA_pol3_beta_2"/>
    <property type="match status" value="1"/>
</dbReference>
<dbReference type="EMBL" id="CP017448">
    <property type="protein sequence ID" value="AOV15657.1"/>
    <property type="molecule type" value="Genomic_DNA"/>
</dbReference>
<evidence type="ECO:0000259" key="12">
    <source>
        <dbReference type="Pfam" id="PF02767"/>
    </source>
</evidence>
<dbReference type="Pfam" id="PF00712">
    <property type="entry name" value="DNA_pol3_beta"/>
    <property type="match status" value="1"/>
</dbReference>
<dbReference type="InterPro" id="IPR046938">
    <property type="entry name" value="DNA_clamp_sf"/>
</dbReference>
<dbReference type="GO" id="GO:0003887">
    <property type="term" value="F:DNA-directed DNA polymerase activity"/>
    <property type="evidence" value="ECO:0007669"/>
    <property type="project" value="UniProtKB-UniRule"/>
</dbReference>
<keyword evidence="6 10" id="KW-0548">Nucleotidyltransferase</keyword>
<evidence type="ECO:0000256" key="7">
    <source>
        <dbReference type="ARBA" id="ARBA00022705"/>
    </source>
</evidence>
<keyword evidence="5 10" id="KW-0808">Transferase</keyword>
<organism evidence="14 15">
    <name type="scientific">Acidihalobacter aeolianus</name>
    <dbReference type="NCBI Taxonomy" id="2792603"/>
    <lineage>
        <taxon>Bacteria</taxon>
        <taxon>Pseudomonadati</taxon>
        <taxon>Pseudomonadota</taxon>
        <taxon>Gammaproteobacteria</taxon>
        <taxon>Chromatiales</taxon>
        <taxon>Ectothiorhodospiraceae</taxon>
        <taxon>Acidihalobacter</taxon>
    </lineage>
</organism>
<evidence type="ECO:0000256" key="10">
    <source>
        <dbReference type="PIRNR" id="PIRNR000804"/>
    </source>
</evidence>
<dbReference type="Gene3D" id="3.10.150.10">
    <property type="entry name" value="DNA Polymerase III, subunit A, domain 2"/>
    <property type="match status" value="1"/>
</dbReference>
<comment type="subcellular location">
    <subcellularLocation>
        <location evidence="1 10">Cytoplasm</location>
    </subcellularLocation>
</comment>
<feature type="domain" description="DNA polymerase III beta sliding clamp C-terminal" evidence="13">
    <location>
        <begin position="244"/>
        <end position="364"/>
    </location>
</feature>
<dbReference type="InterPro" id="IPR022634">
    <property type="entry name" value="DNA_polIII_beta_N"/>
</dbReference>
<dbReference type="Gene3D" id="3.70.10.10">
    <property type="match status" value="1"/>
</dbReference>
<keyword evidence="4 10" id="KW-0963">Cytoplasm</keyword>
<dbReference type="GO" id="GO:0005737">
    <property type="term" value="C:cytoplasm"/>
    <property type="evidence" value="ECO:0007669"/>
    <property type="project" value="UniProtKB-SubCell"/>
</dbReference>
<dbReference type="InterPro" id="IPR022637">
    <property type="entry name" value="DNA_polIII_beta_cen"/>
</dbReference>
<protein>
    <recommendedName>
        <fullName evidence="3 10">Beta sliding clamp</fullName>
    </recommendedName>
</protein>
<comment type="subunit">
    <text evidence="10">Forms a ring-shaped head-to-tail homodimer around DNA.</text>
</comment>
<feature type="domain" description="DNA polymerase III beta sliding clamp N-terminal" evidence="11">
    <location>
        <begin position="1"/>
        <end position="118"/>
    </location>
</feature>
<keyword evidence="15" id="KW-1185">Reference proteome</keyword>
<dbReference type="PANTHER" id="PTHR30478:SF0">
    <property type="entry name" value="BETA SLIDING CLAMP"/>
    <property type="match status" value="1"/>
</dbReference>
<evidence type="ECO:0000256" key="5">
    <source>
        <dbReference type="ARBA" id="ARBA00022679"/>
    </source>
</evidence>
<dbReference type="Proteomes" id="UP000095342">
    <property type="component" value="Chromosome"/>
</dbReference>
<evidence type="ECO:0000259" key="13">
    <source>
        <dbReference type="Pfam" id="PF02768"/>
    </source>
</evidence>
<dbReference type="GO" id="GO:0009360">
    <property type="term" value="C:DNA polymerase III complex"/>
    <property type="evidence" value="ECO:0007669"/>
    <property type="project" value="InterPro"/>
</dbReference>
<dbReference type="GO" id="GO:0003677">
    <property type="term" value="F:DNA binding"/>
    <property type="evidence" value="ECO:0007669"/>
    <property type="project" value="UniProtKB-UniRule"/>
</dbReference>
<dbReference type="SMART" id="SM00480">
    <property type="entry name" value="POL3Bc"/>
    <property type="match status" value="1"/>
</dbReference>
<evidence type="ECO:0000256" key="8">
    <source>
        <dbReference type="ARBA" id="ARBA00022932"/>
    </source>
</evidence>
<dbReference type="NCBIfam" id="TIGR00663">
    <property type="entry name" value="dnan"/>
    <property type="match status" value="1"/>
</dbReference>
<keyword evidence="7 10" id="KW-0235">DNA replication</keyword>
<reference evidence="14 15" key="1">
    <citation type="submission" date="2016-09" db="EMBL/GenBank/DDBJ databases">
        <title>Acidihalobacter prosperus V6 (DSM14174).</title>
        <authorList>
            <person name="Khaleque H.N."/>
            <person name="Ramsay J.P."/>
            <person name="Murphy R.J.T."/>
            <person name="Kaksonen A.H."/>
            <person name="Boxall N.J."/>
            <person name="Watkin E.L.J."/>
        </authorList>
    </citation>
    <scope>NUCLEOTIDE SEQUENCE [LARGE SCALE GENOMIC DNA]</scope>
    <source>
        <strain evidence="14 15">V6</strain>
    </source>
</reference>
<dbReference type="RefSeq" id="WP_070071258.1">
    <property type="nucleotide sequence ID" value="NZ_CP017448.1"/>
</dbReference>
<sequence>MRFSITRAELIKPLQRVIGAVERRQTMAILGNLLLQVENNRMQMTATDLEIELVSHCYLISGENGSATIPARKFFDICRALPDDAEITVEIVEGRATLRSGGSRFSLVTLPAEEYPNLEEFVPQAQFSLSQAQLKGLLVHTSFAMAQQDVRYYLNGLLLEANASQVTAVATDGHRLAQAKLEAGVGTGEYSVIVPRKAIMELVRTLDELDSTVEIYLGTQAIRFEFDDLRFTSKLIDGRFPDYKRVIPLDGEKVLTITRDSLRQALQRVSILSNEKYRGVRVGLESGLLHIEAHNPEQEEAQVELPVEYTGETLDIGFNLTYLMDVINTTSGDSMQLRFKDSSSSVLLTDPSEPSALYVVMPMRL</sequence>
<dbReference type="Pfam" id="PF02768">
    <property type="entry name" value="DNA_pol3_beta_3"/>
    <property type="match status" value="1"/>
</dbReference>
<keyword evidence="8 10" id="KW-0239">DNA-directed DNA polymerase</keyword>
<dbReference type="SUPFAM" id="SSF55979">
    <property type="entry name" value="DNA clamp"/>
    <property type="match status" value="3"/>
</dbReference>
<evidence type="ECO:0000256" key="2">
    <source>
        <dbReference type="ARBA" id="ARBA00010752"/>
    </source>
</evidence>
<accession>A0A1D8K3W7</accession>
<evidence type="ECO:0000313" key="14">
    <source>
        <dbReference type="EMBL" id="AOV15657.1"/>
    </source>
</evidence>
<dbReference type="GO" id="GO:0008408">
    <property type="term" value="F:3'-5' exonuclease activity"/>
    <property type="evidence" value="ECO:0007669"/>
    <property type="project" value="InterPro"/>
</dbReference>
<dbReference type="GO" id="GO:0006271">
    <property type="term" value="P:DNA strand elongation involved in DNA replication"/>
    <property type="evidence" value="ECO:0007669"/>
    <property type="project" value="TreeGrafter"/>
</dbReference>
<comment type="similarity">
    <text evidence="2 10">Belongs to the beta sliding clamp family.</text>
</comment>
<dbReference type="InterPro" id="IPR022635">
    <property type="entry name" value="DNA_polIII_beta_C"/>
</dbReference>
<dbReference type="CDD" id="cd00140">
    <property type="entry name" value="beta_clamp"/>
    <property type="match status" value="1"/>
</dbReference>
<evidence type="ECO:0000259" key="11">
    <source>
        <dbReference type="Pfam" id="PF00712"/>
    </source>
</evidence>
<comment type="function">
    <text evidence="10">Confers DNA tethering and processivity to DNA polymerases and other proteins. Acts as a clamp, forming a ring around DNA (a reaction catalyzed by the clamp-loading complex) which diffuses in an ATP-independent manner freely and bidirectionally along dsDNA. Initially characterized for its ability to contact the catalytic subunit of DNA polymerase III (Pol III), a complex, multichain enzyme responsible for most of the replicative synthesis in bacteria; Pol III exhibits 3'-5' exonuclease proofreading activity. The beta chain is required for initiation of replication as well as for processivity of DNA replication.</text>
</comment>